<sequence length="177" mass="18544">MFGGQFAHPQLPRTIFAIAGEPPTWPGADDDDMGLESISDPEEAEDEVGMDDGNVSSASHAPSSNPSHGVSTSSHFAASTRSPTRTNITTPIPPPTPLRRAVAARAARKSTPRRAPITPLPGARFDLSGAPPPPSKGKGKGTVGDAYAELEGDDGFSWKFYYVSNPIHPFPDSGPPS</sequence>
<protein>
    <submittedName>
        <fullName evidence="2">Uncharacterized protein</fullName>
    </submittedName>
</protein>
<evidence type="ECO:0000256" key="1">
    <source>
        <dbReference type="SAM" id="MobiDB-lite"/>
    </source>
</evidence>
<keyword evidence="3" id="KW-1185">Reference proteome</keyword>
<proteinExistence type="predicted"/>
<evidence type="ECO:0000313" key="3">
    <source>
        <dbReference type="Proteomes" id="UP000775547"/>
    </source>
</evidence>
<organism evidence="2 3">
    <name type="scientific">Asterophora parasitica</name>
    <dbReference type="NCBI Taxonomy" id="117018"/>
    <lineage>
        <taxon>Eukaryota</taxon>
        <taxon>Fungi</taxon>
        <taxon>Dikarya</taxon>
        <taxon>Basidiomycota</taxon>
        <taxon>Agaricomycotina</taxon>
        <taxon>Agaricomycetes</taxon>
        <taxon>Agaricomycetidae</taxon>
        <taxon>Agaricales</taxon>
        <taxon>Tricholomatineae</taxon>
        <taxon>Lyophyllaceae</taxon>
        <taxon>Asterophora</taxon>
    </lineage>
</organism>
<feature type="compositionally biased region" description="Low complexity" evidence="1">
    <location>
        <begin position="79"/>
        <end position="90"/>
    </location>
</feature>
<dbReference type="OrthoDB" id="3067832at2759"/>
<name>A0A9P7K715_9AGAR</name>
<feature type="compositionally biased region" description="Acidic residues" evidence="1">
    <location>
        <begin position="28"/>
        <end position="50"/>
    </location>
</feature>
<gene>
    <name evidence="2" type="ORF">DXG03_004010</name>
</gene>
<dbReference type="AlphaFoldDB" id="A0A9P7K715"/>
<dbReference type="EMBL" id="JABCKV010002380">
    <property type="protein sequence ID" value="KAG5638669.1"/>
    <property type="molecule type" value="Genomic_DNA"/>
</dbReference>
<evidence type="ECO:0000313" key="2">
    <source>
        <dbReference type="EMBL" id="KAG5638669.1"/>
    </source>
</evidence>
<feature type="compositionally biased region" description="Low complexity" evidence="1">
    <location>
        <begin position="53"/>
        <end position="69"/>
    </location>
</feature>
<feature type="region of interest" description="Disordered" evidence="1">
    <location>
        <begin position="1"/>
        <end position="146"/>
    </location>
</feature>
<dbReference type="Proteomes" id="UP000775547">
    <property type="component" value="Unassembled WGS sequence"/>
</dbReference>
<reference evidence="2" key="1">
    <citation type="submission" date="2020-07" db="EMBL/GenBank/DDBJ databases">
        <authorList>
            <person name="Nieuwenhuis M."/>
            <person name="Van De Peppel L.J.J."/>
        </authorList>
    </citation>
    <scope>NUCLEOTIDE SEQUENCE</scope>
    <source>
        <strain evidence="2">AP01</strain>
        <tissue evidence="2">Mycelium</tissue>
    </source>
</reference>
<reference evidence="2" key="2">
    <citation type="submission" date="2021-10" db="EMBL/GenBank/DDBJ databases">
        <title>Phylogenomics reveals ancestral predisposition of the termite-cultivated fungus Termitomyces towards a domesticated lifestyle.</title>
        <authorList>
            <person name="Auxier B."/>
            <person name="Grum-Grzhimaylo A."/>
            <person name="Cardenas M.E."/>
            <person name="Lodge J.D."/>
            <person name="Laessoe T."/>
            <person name="Pedersen O."/>
            <person name="Smith M.E."/>
            <person name="Kuyper T.W."/>
            <person name="Franco-Molano E.A."/>
            <person name="Baroni T.J."/>
            <person name="Aanen D.K."/>
        </authorList>
    </citation>
    <scope>NUCLEOTIDE SEQUENCE</scope>
    <source>
        <strain evidence="2">AP01</strain>
        <tissue evidence="2">Mycelium</tissue>
    </source>
</reference>
<comment type="caution">
    <text evidence="2">The sequence shown here is derived from an EMBL/GenBank/DDBJ whole genome shotgun (WGS) entry which is preliminary data.</text>
</comment>
<accession>A0A9P7K715</accession>